<dbReference type="InterPro" id="IPR029063">
    <property type="entry name" value="SAM-dependent_MTases_sf"/>
</dbReference>
<dbReference type="PANTHER" id="PTHR44068">
    <property type="entry name" value="ZGC:194242"/>
    <property type="match status" value="1"/>
</dbReference>
<dbReference type="SUPFAM" id="SSF53335">
    <property type="entry name" value="S-adenosyl-L-methionine-dependent methyltransferases"/>
    <property type="match status" value="1"/>
</dbReference>
<evidence type="ECO:0000256" key="1">
    <source>
        <dbReference type="ARBA" id="ARBA00022679"/>
    </source>
</evidence>
<feature type="domain" description="Methyltransferase type 11" evidence="2">
    <location>
        <begin position="79"/>
        <end position="174"/>
    </location>
</feature>
<dbReference type="Pfam" id="PF08241">
    <property type="entry name" value="Methyltransf_11"/>
    <property type="match status" value="1"/>
</dbReference>
<dbReference type="EMBL" id="BMDQ01000004">
    <property type="protein sequence ID" value="GGI58323.1"/>
    <property type="molecule type" value="Genomic_DNA"/>
</dbReference>
<evidence type="ECO:0000313" key="3">
    <source>
        <dbReference type="EMBL" id="GGI58323.1"/>
    </source>
</evidence>
<keyword evidence="1" id="KW-0808">Transferase</keyword>
<dbReference type="InterPro" id="IPR013216">
    <property type="entry name" value="Methyltransf_11"/>
</dbReference>
<organism evidence="3 4">
    <name type="scientific">Winogradskyella haliclonae</name>
    <dbReference type="NCBI Taxonomy" id="2048558"/>
    <lineage>
        <taxon>Bacteria</taxon>
        <taxon>Pseudomonadati</taxon>
        <taxon>Bacteroidota</taxon>
        <taxon>Flavobacteriia</taxon>
        <taxon>Flavobacteriales</taxon>
        <taxon>Flavobacteriaceae</taxon>
        <taxon>Winogradskyella</taxon>
    </lineage>
</organism>
<dbReference type="RefSeq" id="WP_188375230.1">
    <property type="nucleotide sequence ID" value="NZ_BMDQ01000004.1"/>
</dbReference>
<evidence type="ECO:0000259" key="2">
    <source>
        <dbReference type="Pfam" id="PF08241"/>
    </source>
</evidence>
<dbReference type="Gene3D" id="3.40.50.150">
    <property type="entry name" value="Vaccinia Virus protein VP39"/>
    <property type="match status" value="1"/>
</dbReference>
<comment type="caution">
    <text evidence="3">The sequence shown here is derived from an EMBL/GenBank/DDBJ whole genome shotgun (WGS) entry which is preliminary data.</text>
</comment>
<dbReference type="CDD" id="cd02440">
    <property type="entry name" value="AdoMet_MTases"/>
    <property type="match status" value="1"/>
</dbReference>
<gene>
    <name evidence="3" type="ORF">GCM10011444_26320</name>
</gene>
<proteinExistence type="predicted"/>
<keyword evidence="4" id="KW-1185">Reference proteome</keyword>
<protein>
    <recommendedName>
        <fullName evidence="2">Methyltransferase type 11 domain-containing protein</fullName>
    </recommendedName>
</protein>
<dbReference type="PANTHER" id="PTHR44068:SF11">
    <property type="entry name" value="GERANYL DIPHOSPHATE 2-C-METHYLTRANSFERASE"/>
    <property type="match status" value="1"/>
</dbReference>
<accession>A0ABQ2C3N9</accession>
<sequence>MSTQTLYYNNHSEQNRIEMVDFYNEATEDYEFWSNDYNMHFGYFIPFKTNVFKRDSMLNEMNTQVLKRLHIGKQKNRLVDLGCGMGGTMRHALKRYKSIIAYGVTLSDFQVKQGNELLKGKNGIILKENYNNTSFQSNSFDSAVAVESFCHSGHSYSSLKEAYRVLKPGGRLVIADAFLKKENNKLCRGSKYSYKKLCDNWSLEKLETHTYIQKSLKEIGFKDITVEDVSFRVAPSVLHVPFAITGFILGKLLRLKSIKKESLHNLKGSFYALLTGLHMKSFGYYIISATKSNTYN</sequence>
<evidence type="ECO:0000313" key="4">
    <source>
        <dbReference type="Proteomes" id="UP000624701"/>
    </source>
</evidence>
<reference evidence="4" key="1">
    <citation type="journal article" date="2019" name="Int. J. Syst. Evol. Microbiol.">
        <title>The Global Catalogue of Microorganisms (GCM) 10K type strain sequencing project: providing services to taxonomists for standard genome sequencing and annotation.</title>
        <authorList>
            <consortium name="The Broad Institute Genomics Platform"/>
            <consortium name="The Broad Institute Genome Sequencing Center for Infectious Disease"/>
            <person name="Wu L."/>
            <person name="Ma J."/>
        </authorList>
    </citation>
    <scope>NUCLEOTIDE SEQUENCE [LARGE SCALE GENOMIC DNA]</scope>
    <source>
        <strain evidence="4">CCM 8681</strain>
    </source>
</reference>
<name>A0ABQ2C3N9_9FLAO</name>
<dbReference type="InterPro" id="IPR050447">
    <property type="entry name" value="Erg6_SMT_methyltransf"/>
</dbReference>
<dbReference type="Proteomes" id="UP000624701">
    <property type="component" value="Unassembled WGS sequence"/>
</dbReference>